<sequence length="433" mass="46034">MTQLLDHAPLAAFGDEDTGSAADCGHAGLAGAELENDQWRNREFGQSGSDGRQRGGALHLSALLPALSAAIGFPVKTSVHDDSEGCRKALGLPQASSAVVVLIDGLGYWNLNMRIGHAPYLRSLMNRSENQRPISTCVPSTTTAAMGTFGTGTCPGVTCMTGYTQRNPQTGQLAQLISFKGAGEPFDLQREPTVFERLKERGVRVTSVGLREFSDSSLTKAALRGPDYISAGTARARLMKAAKAAREPGLTYFYLRDIDKTGHREGWGEEAWVASLENVDAQLGLLSRSVPSGTLIVITADHGMVAADPRRRMDIAGCGELTRGVAQVGGEPRAPMLYVNPGVDPHDVAGRWRKVLEGRAVVRTKDEAVAAGMYGPVSERAMSVLGDVIVHAMGESTIVDSRIQGEGEMSLPGVHGSLSHMESDIPCLVDVVD</sequence>
<gene>
    <name evidence="1" type="ORF">BBOMB_0163</name>
</gene>
<dbReference type="Proteomes" id="UP000028730">
    <property type="component" value="Unassembled WGS sequence"/>
</dbReference>
<organism evidence="1 2">
    <name type="scientific">Bifidobacterium bombi DSM 19703</name>
    <dbReference type="NCBI Taxonomy" id="1341695"/>
    <lineage>
        <taxon>Bacteria</taxon>
        <taxon>Bacillati</taxon>
        <taxon>Actinomycetota</taxon>
        <taxon>Actinomycetes</taxon>
        <taxon>Bifidobacteriales</taxon>
        <taxon>Bifidobacteriaceae</taxon>
        <taxon>Bifidobacterium</taxon>
    </lineage>
</organism>
<comment type="caution">
    <text evidence="1">The sequence shown here is derived from an EMBL/GenBank/DDBJ whole genome shotgun (WGS) entry which is preliminary data.</text>
</comment>
<dbReference type="eggNOG" id="COG1524">
    <property type="taxonomic scope" value="Bacteria"/>
</dbReference>
<dbReference type="InterPro" id="IPR017850">
    <property type="entry name" value="Alkaline_phosphatase_core_sf"/>
</dbReference>
<dbReference type="SUPFAM" id="SSF53649">
    <property type="entry name" value="Alkaline phosphatase-like"/>
    <property type="match status" value="1"/>
</dbReference>
<reference evidence="1 2" key="1">
    <citation type="journal article" date="2014" name="Appl. Environ. Microbiol.">
        <title>Genomic encyclopedia of type strains of the genus Bifidobacterium.</title>
        <authorList>
            <person name="Milani C."/>
            <person name="Lugli G.A."/>
            <person name="Duranti S."/>
            <person name="Turroni F."/>
            <person name="Bottacini F."/>
            <person name="Mangifesta M."/>
            <person name="Sanchez B."/>
            <person name="Viappiani A."/>
            <person name="Mancabelli L."/>
            <person name="Taminiau B."/>
            <person name="Delcenserie V."/>
            <person name="Barrangou R."/>
            <person name="Margolles A."/>
            <person name="van Sinderen D."/>
            <person name="Ventura M."/>
        </authorList>
    </citation>
    <scope>NUCLEOTIDE SEQUENCE [LARGE SCALE GENOMIC DNA]</scope>
    <source>
        <strain evidence="1 2">DSM 19703</strain>
    </source>
</reference>
<dbReference type="Pfam" id="PF01663">
    <property type="entry name" value="Phosphodiest"/>
    <property type="match status" value="1"/>
</dbReference>
<accession>A0A080N1W4</accession>
<protein>
    <submittedName>
        <fullName evidence="1">Type I phosphodiesterase/nucleotide pyrophosphatase</fullName>
    </submittedName>
</protein>
<dbReference type="InterPro" id="IPR002591">
    <property type="entry name" value="Phosphodiest/P_Trfase"/>
</dbReference>
<evidence type="ECO:0000313" key="1">
    <source>
        <dbReference type="EMBL" id="KFF30848.1"/>
    </source>
</evidence>
<dbReference type="Gene3D" id="3.40.720.10">
    <property type="entry name" value="Alkaline Phosphatase, subunit A"/>
    <property type="match status" value="1"/>
</dbReference>
<name>A0A080N1W4_9BIFI</name>
<proteinExistence type="predicted"/>
<dbReference type="STRING" id="1341695.BBOMB_0163"/>
<dbReference type="AlphaFoldDB" id="A0A080N1W4"/>
<keyword evidence="2" id="KW-1185">Reference proteome</keyword>
<dbReference type="EMBL" id="ATLK01000001">
    <property type="protein sequence ID" value="KFF30848.1"/>
    <property type="molecule type" value="Genomic_DNA"/>
</dbReference>
<evidence type="ECO:0000313" key="2">
    <source>
        <dbReference type="Proteomes" id="UP000028730"/>
    </source>
</evidence>